<dbReference type="EMBL" id="JAWDJX010000001">
    <property type="protein sequence ID" value="KAK3058502.1"/>
    <property type="molecule type" value="Genomic_DNA"/>
</dbReference>
<accession>A0AAJ0GIY8</accession>
<evidence type="ECO:0000313" key="1">
    <source>
        <dbReference type="EMBL" id="KAK3058502.1"/>
    </source>
</evidence>
<dbReference type="GO" id="GO:0005975">
    <property type="term" value="P:carbohydrate metabolic process"/>
    <property type="evidence" value="ECO:0007669"/>
    <property type="project" value="InterPro"/>
</dbReference>
<evidence type="ECO:0000313" key="2">
    <source>
        <dbReference type="Proteomes" id="UP001271007"/>
    </source>
</evidence>
<dbReference type="AlphaFoldDB" id="A0AAJ0GIY8"/>
<proteinExistence type="predicted"/>
<protein>
    <submittedName>
        <fullName evidence="1">Uncharacterized protein</fullName>
    </submittedName>
</protein>
<keyword evidence="2" id="KW-1185">Reference proteome</keyword>
<dbReference type="Proteomes" id="UP001271007">
    <property type="component" value="Unassembled WGS sequence"/>
</dbReference>
<dbReference type="PANTHER" id="PTHR31151">
    <property type="entry name" value="PROLINE-TRNA LIGASE (DUF1680)"/>
    <property type="match status" value="1"/>
</dbReference>
<dbReference type="SUPFAM" id="SSF48208">
    <property type="entry name" value="Six-hairpin glycosidases"/>
    <property type="match status" value="1"/>
</dbReference>
<dbReference type="PANTHER" id="PTHR31151:SF0">
    <property type="entry name" value="PROLINE-TRNA LIGASE (DUF1680)"/>
    <property type="match status" value="1"/>
</dbReference>
<organism evidence="1 2">
    <name type="scientific">Extremus antarcticus</name>
    <dbReference type="NCBI Taxonomy" id="702011"/>
    <lineage>
        <taxon>Eukaryota</taxon>
        <taxon>Fungi</taxon>
        <taxon>Dikarya</taxon>
        <taxon>Ascomycota</taxon>
        <taxon>Pezizomycotina</taxon>
        <taxon>Dothideomycetes</taxon>
        <taxon>Dothideomycetidae</taxon>
        <taxon>Mycosphaerellales</taxon>
        <taxon>Extremaceae</taxon>
        <taxon>Extremus</taxon>
    </lineage>
</organism>
<sequence length="719" mass="79634">MYFSSSAPDLPSLFTAILYAIRGVKMKFSHSLPALAAGLAAITSPAAANDGTLVPLVFSPLPLGSIAPTGWLKSQFHLMADGLAGHQHDFYNYVAHSTWLGGGKEYSDLNEGLPYWFNGLVYLAYSIDDERLKEQVHSAAGYILDHQWDDGWIGPENKTARNFWARMPLFLGMTGLAEANQTWGEKIVPALWKFNGLMNTMLKDNYTGYWYQAGDVVTGGDTDWGRVRHQDMLITLQWLYEHHRGDQGEVLLENMKMLHDGGLRWEDWYDQAAYFGQGMDKDLNTLDSNLTDENYAYEHGVNVGQGLKAVAVVRRFTRNDSLVQTAMDGVNWTFTYHGSPSGTILADERLVGLAPYSGSEFCTAVETTYSLAYLYQALGTNYYADRAERIAFNAIPSLATPDWWGRQYMEQPNQPYATNLSTSPFYNTNSWGVTYGLEPNYPCCTVNHPQGYPKFLANSYVRMGDNGMAHALLSPGTATAVLSGGKVTVECDTAYPFLDTLNYTVEAEAAFDFYLRVPAWATSSASIKIGSNSNALSPDTETGMHKLSLSKGTTTLTYALQSSLRTEARENNTISVYKGALLYALEVTNYNTSTPPKPYTNPSFGTEYYNASYYPPQSRDWQYHSTSKWNYAIDPTTLVYHGPETGSMKLNDPVFEAGGPPGYVTAMGCEVEWPMAFNGSVPGYPPVGAERKCVGEKVEVRLVAYGSARTRMAELPVLI</sequence>
<dbReference type="InterPro" id="IPR008928">
    <property type="entry name" value="6-hairpin_glycosidase_sf"/>
</dbReference>
<gene>
    <name evidence="1" type="ORF">LTR09_000066</name>
</gene>
<name>A0AAJ0GIY8_9PEZI</name>
<comment type="caution">
    <text evidence="1">The sequence shown here is derived from an EMBL/GenBank/DDBJ whole genome shotgun (WGS) entry which is preliminary data.</text>
</comment>
<reference evidence="1" key="1">
    <citation type="submission" date="2023-04" db="EMBL/GenBank/DDBJ databases">
        <title>Black Yeasts Isolated from many extreme environments.</title>
        <authorList>
            <person name="Coleine C."/>
            <person name="Stajich J.E."/>
            <person name="Selbmann L."/>
        </authorList>
    </citation>
    <scope>NUCLEOTIDE SEQUENCE</scope>
    <source>
        <strain evidence="1">CCFEE 5312</strain>
    </source>
</reference>